<reference evidence="2" key="1">
    <citation type="submission" date="2025-08" db="UniProtKB">
        <authorList>
            <consortium name="RefSeq"/>
        </authorList>
    </citation>
    <scope>IDENTIFICATION</scope>
</reference>
<protein>
    <submittedName>
        <fullName evidence="2">Uncharacterized protein LOC113146921</fullName>
    </submittedName>
</protein>
<dbReference type="AlphaFoldDB" id="A0A6P6RUJ0"/>
<dbReference type="GeneID" id="113146921"/>
<gene>
    <name evidence="2" type="primary">LOC113146921</name>
</gene>
<sequence>MLTARRAKSRLLPGCRARGLPPKRPVDHQIYVPARLRTSLLINLDSTVRLQHTTLEALGSSLNFSTLYVEAGLFQIRFAPKTDRCNSPSGLPSMAHIRGARVRRRGTAAQSIWHYLNSTACVRCEAAQTAASRIHGSPNFRLRQT</sequence>
<evidence type="ECO:0000313" key="1">
    <source>
        <dbReference type="Proteomes" id="UP000515125"/>
    </source>
</evidence>
<proteinExistence type="predicted"/>
<keyword evidence="1" id="KW-1185">Reference proteome</keyword>
<organism evidence="1 2">
    <name type="scientific">Cyclospora cayetanensis</name>
    <dbReference type="NCBI Taxonomy" id="88456"/>
    <lineage>
        <taxon>Eukaryota</taxon>
        <taxon>Sar</taxon>
        <taxon>Alveolata</taxon>
        <taxon>Apicomplexa</taxon>
        <taxon>Conoidasida</taxon>
        <taxon>Coccidia</taxon>
        <taxon>Eucoccidiorida</taxon>
        <taxon>Eimeriorina</taxon>
        <taxon>Eimeriidae</taxon>
        <taxon>Cyclospora</taxon>
    </lineage>
</organism>
<name>A0A6P6RUJ0_9EIME</name>
<dbReference type="Proteomes" id="UP000515125">
    <property type="component" value="Unplaced"/>
</dbReference>
<evidence type="ECO:0000313" key="2">
    <source>
        <dbReference type="RefSeq" id="XP_026191511.1"/>
    </source>
</evidence>
<accession>A0A6P6RUJ0</accession>
<dbReference type="RefSeq" id="XP_026191511.1">
    <property type="nucleotide sequence ID" value="XM_026335726.1"/>
</dbReference>